<dbReference type="PANTHER" id="PTHR38471">
    <property type="entry name" value="FOUR HELIX BUNDLE PROTEIN"/>
    <property type="match status" value="1"/>
</dbReference>
<dbReference type="AlphaFoldDB" id="A0A660SMX3"/>
<dbReference type="InterPro" id="IPR012657">
    <property type="entry name" value="23S_rRNA-intervening_sequence"/>
</dbReference>
<dbReference type="PANTHER" id="PTHR38471:SF2">
    <property type="entry name" value="FOUR HELIX BUNDLE PROTEIN"/>
    <property type="match status" value="1"/>
</dbReference>
<evidence type="ECO:0000313" key="1">
    <source>
        <dbReference type="EMBL" id="RKX71842.1"/>
    </source>
</evidence>
<dbReference type="EMBL" id="QNBE01000001">
    <property type="protein sequence ID" value="RKX71842.1"/>
    <property type="molecule type" value="Genomic_DNA"/>
</dbReference>
<comment type="caution">
    <text evidence="1">The sequence shown here is derived from an EMBL/GenBank/DDBJ whole genome shotgun (WGS) entry which is preliminary data.</text>
</comment>
<evidence type="ECO:0000313" key="2">
    <source>
        <dbReference type="Proteomes" id="UP000268469"/>
    </source>
</evidence>
<accession>A0A660SMX3</accession>
<gene>
    <name evidence="1" type="ORF">DRP53_00170</name>
</gene>
<sequence length="157" mass="17874">MAQEGYKGRKGKLRGHEKMIVWQNIDKLDIIVQKILKRIPKHEFRMKSQIDNASDSIGANFVEGYYSGSLGEYLRFLHYSKRSIGELRERVRRIKRKGYITDDELCCWYNVSIGSSNSGFKNQESISEGASMNNLPLNSLLSASSQPSVTPLTRGVR</sequence>
<dbReference type="Proteomes" id="UP000268469">
    <property type="component" value="Unassembled WGS sequence"/>
</dbReference>
<evidence type="ECO:0008006" key="3">
    <source>
        <dbReference type="Google" id="ProtNLM"/>
    </source>
</evidence>
<proteinExistence type="predicted"/>
<name>A0A660SMX3_UNCW3</name>
<dbReference type="InterPro" id="IPR036583">
    <property type="entry name" value="23S_rRNA_IVS_sf"/>
</dbReference>
<dbReference type="Gene3D" id="1.20.1440.60">
    <property type="entry name" value="23S rRNA-intervening sequence"/>
    <property type="match status" value="1"/>
</dbReference>
<dbReference type="NCBIfam" id="TIGR02436">
    <property type="entry name" value="four helix bundle protein"/>
    <property type="match status" value="1"/>
</dbReference>
<organism evidence="1 2">
    <name type="scientific">candidate division WOR-3 bacterium</name>
    <dbReference type="NCBI Taxonomy" id="2052148"/>
    <lineage>
        <taxon>Bacteria</taxon>
        <taxon>Bacteria division WOR-3</taxon>
    </lineage>
</organism>
<reference evidence="1 2" key="1">
    <citation type="submission" date="2018-06" db="EMBL/GenBank/DDBJ databases">
        <title>Extensive metabolic versatility and redundancy in microbially diverse, dynamic hydrothermal sediments.</title>
        <authorList>
            <person name="Dombrowski N."/>
            <person name="Teske A."/>
            <person name="Baker B.J."/>
        </authorList>
    </citation>
    <scope>NUCLEOTIDE SEQUENCE [LARGE SCALE GENOMIC DNA]</scope>
    <source>
        <strain evidence="1">B36_G15</strain>
    </source>
</reference>
<dbReference type="SUPFAM" id="SSF158446">
    <property type="entry name" value="IVS-encoded protein-like"/>
    <property type="match status" value="1"/>
</dbReference>
<dbReference type="Pfam" id="PF05635">
    <property type="entry name" value="23S_rRNA_IVP"/>
    <property type="match status" value="1"/>
</dbReference>
<protein>
    <recommendedName>
        <fullName evidence="3">Four helix bundle protein</fullName>
    </recommendedName>
</protein>